<dbReference type="EMBL" id="FNBD01000001">
    <property type="protein sequence ID" value="SDE45554.1"/>
    <property type="molecule type" value="Genomic_DNA"/>
</dbReference>
<dbReference type="InterPro" id="IPR025324">
    <property type="entry name" value="DUF4230"/>
</dbReference>
<keyword evidence="2" id="KW-1185">Reference proteome</keyword>
<dbReference type="eggNOG" id="ENOG502Z9DG">
    <property type="taxonomic scope" value="Bacteria"/>
</dbReference>
<name>A0A1G7D1I4_9FLAO</name>
<gene>
    <name evidence="1" type="ORF">SAMN04487992_101298</name>
</gene>
<dbReference type="RefSeq" id="WP_024481933.1">
    <property type="nucleotide sequence ID" value="NZ_CANLMK010000001.1"/>
</dbReference>
<evidence type="ECO:0000313" key="1">
    <source>
        <dbReference type="EMBL" id="SDE45554.1"/>
    </source>
</evidence>
<accession>A0A1G7D1I4</accession>
<dbReference type="GeneID" id="78060534"/>
<dbReference type="AlphaFoldDB" id="A0A1G7D1I4"/>
<dbReference type="Proteomes" id="UP000182114">
    <property type="component" value="Unassembled WGS sequence"/>
</dbReference>
<organism evidence="1 2">
    <name type="scientific">Cellulophaga baltica</name>
    <dbReference type="NCBI Taxonomy" id="76594"/>
    <lineage>
        <taxon>Bacteria</taxon>
        <taxon>Pseudomonadati</taxon>
        <taxon>Bacteroidota</taxon>
        <taxon>Flavobacteriia</taxon>
        <taxon>Flavobacteriales</taxon>
        <taxon>Flavobacteriaceae</taxon>
        <taxon>Cellulophaga</taxon>
    </lineage>
</organism>
<sequence length="216" mass="24807">MDNIFDTILGLILGAIATYWLFSLFRKKKSKELTEVQSHVLLEKIKSVCKLITVEGDFAEIYRYENTKERFLSLVSSKKKALIVINAKAQIGYDLKKLILNADTERKTILLKSFPEPEILSIEPELDFYDIKNGMFNSFTPDDLTVLNQEVKQHIRDKIPESGLMDTARSEALEAILLIESIVETIGWKLDYTALKIDAKEQLSERKSKLTRFLES</sequence>
<protein>
    <submittedName>
        <fullName evidence="1">Uncharacterized protein</fullName>
    </submittedName>
</protein>
<proteinExistence type="predicted"/>
<evidence type="ECO:0000313" key="2">
    <source>
        <dbReference type="Proteomes" id="UP000182114"/>
    </source>
</evidence>
<dbReference type="Pfam" id="PF14014">
    <property type="entry name" value="DUF4230"/>
    <property type="match status" value="1"/>
</dbReference>
<reference evidence="2" key="1">
    <citation type="submission" date="2016-10" db="EMBL/GenBank/DDBJ databases">
        <authorList>
            <person name="Varghese N."/>
            <person name="Submissions S."/>
        </authorList>
    </citation>
    <scope>NUCLEOTIDE SEQUENCE [LARGE SCALE GENOMIC DNA]</scope>
    <source>
        <strain evidence="2">DSM 24729</strain>
    </source>
</reference>